<protein>
    <submittedName>
        <fullName evidence="2">Putative glycosyl transferase</fullName>
    </submittedName>
</protein>
<dbReference type="InterPro" id="IPR049458">
    <property type="entry name" value="EpsG-like"/>
</dbReference>
<feature type="transmembrane region" description="Helical" evidence="1">
    <location>
        <begin position="253"/>
        <end position="275"/>
    </location>
</feature>
<organism evidence="2">
    <name type="scientific">Klebsiella pneumoniae</name>
    <dbReference type="NCBI Taxonomy" id="573"/>
    <lineage>
        <taxon>Bacteria</taxon>
        <taxon>Pseudomonadati</taxon>
        <taxon>Pseudomonadota</taxon>
        <taxon>Gammaproteobacteria</taxon>
        <taxon>Enterobacterales</taxon>
        <taxon>Enterobacteriaceae</taxon>
        <taxon>Klebsiella/Raoultella group</taxon>
        <taxon>Klebsiella</taxon>
        <taxon>Klebsiella pneumoniae complex</taxon>
    </lineage>
</organism>
<dbReference type="GO" id="GO:0016740">
    <property type="term" value="F:transferase activity"/>
    <property type="evidence" value="ECO:0007669"/>
    <property type="project" value="UniProtKB-KW"/>
</dbReference>
<reference evidence="2" key="2">
    <citation type="submission" date="2016-06" db="EMBL/GenBank/DDBJ databases">
        <title>Towards a vaccine: An investigation of Klebsiella pneumoniae surface antigens.</title>
        <authorList>
            <person name="Follador R."/>
            <person name="Heinz E."/>
            <person name="Wyres K.L."/>
            <person name="Ellington M.J."/>
            <person name="Kowarik M."/>
            <person name="Holt K.E."/>
            <person name="Thomson N.R."/>
        </authorList>
    </citation>
    <scope>NUCLEOTIDE SEQUENCE</scope>
    <source>
        <strain evidence="2">QMP</strain>
    </source>
</reference>
<feature type="transmembrane region" description="Helical" evidence="1">
    <location>
        <begin position="175"/>
        <end position="202"/>
    </location>
</feature>
<keyword evidence="1" id="KW-0812">Transmembrane</keyword>
<reference evidence="2" key="1">
    <citation type="submission" date="2016-02" db="EMBL/GenBank/DDBJ databases">
        <authorList>
            <person name="Wen L."/>
            <person name="He K."/>
            <person name="Yang H."/>
        </authorList>
    </citation>
    <scope>NUCLEOTIDE SEQUENCE</scope>
    <source>
        <strain evidence="2">QMP</strain>
    </source>
</reference>
<name>A0A193SES5_KLEPN</name>
<feature type="transmembrane region" description="Helical" evidence="1">
    <location>
        <begin position="312"/>
        <end position="332"/>
    </location>
</feature>
<evidence type="ECO:0000313" key="2">
    <source>
        <dbReference type="EMBL" id="CZQ25078.1"/>
    </source>
</evidence>
<feature type="transmembrane region" description="Helical" evidence="1">
    <location>
        <begin position="209"/>
        <end position="233"/>
    </location>
</feature>
<feature type="transmembrane region" description="Helical" evidence="1">
    <location>
        <begin position="130"/>
        <end position="145"/>
    </location>
</feature>
<accession>A0A193SES5</accession>
<feature type="transmembrane region" description="Helical" evidence="1">
    <location>
        <begin position="287"/>
        <end position="306"/>
    </location>
</feature>
<dbReference type="AlphaFoldDB" id="A0A193SES5"/>
<feature type="transmembrane region" description="Helical" evidence="1">
    <location>
        <begin position="91"/>
        <end position="124"/>
    </location>
</feature>
<dbReference type="RefSeq" id="WP_074422416.1">
    <property type="nucleotide sequence ID" value="NZ_BHZA01000045.1"/>
</dbReference>
<keyword evidence="2" id="KW-0808">Transferase</keyword>
<dbReference type="EMBL" id="LT174587">
    <property type="protein sequence ID" value="CZQ25078.1"/>
    <property type="molecule type" value="Genomic_DNA"/>
</dbReference>
<feature type="transmembrane region" description="Helical" evidence="1">
    <location>
        <begin position="339"/>
        <end position="358"/>
    </location>
</feature>
<keyword evidence="1" id="KW-0472">Membrane</keyword>
<dbReference type="Pfam" id="PF14897">
    <property type="entry name" value="EpsG"/>
    <property type="match status" value="1"/>
</dbReference>
<proteinExistence type="predicted"/>
<feature type="transmembrane region" description="Helical" evidence="1">
    <location>
        <begin position="35"/>
        <end position="51"/>
    </location>
</feature>
<evidence type="ECO:0000256" key="1">
    <source>
        <dbReference type="SAM" id="Phobius"/>
    </source>
</evidence>
<sequence length="377" mass="43229">MFSLFSIGIFILSFTILRLLLVNQYDKSKWTYLDTYVYFILVLFLIVLGGIRGPGTGIDDTQYLDFFQGFNKTVDVFGLFKAMSIYRYEPVTYLIAIFSSFFSNSAFVFLLVYCACSVLCNAIIYKRYSPYPLVSLVVYFSHLYINKELNQIRFGLASAFFVMFVILYANRYLVYSMVFFTLSILTHYSAAAGFLIIPALFLCRGKRFFPLYILLLSVPIGIIGGKSILTLLHLNLPIISEKLSMYEGTKFDYSYGIFSLGNLKNVIYCFVFCLYLLKDKINDDKYALKYALVICYAIGGSFRIAFSDFGDVGTRLGNLFLHVEPILIAFMFCSINKRVIPISLFIFTVVYYLFYNLLSQGEHPILGYSISTPFLIF</sequence>
<keyword evidence="1" id="KW-1133">Transmembrane helix</keyword>
<feature type="transmembrane region" description="Helical" evidence="1">
    <location>
        <begin position="152"/>
        <end position="169"/>
    </location>
</feature>